<dbReference type="InterPro" id="IPR001638">
    <property type="entry name" value="Solute-binding_3/MltF_N"/>
</dbReference>
<reference evidence="6" key="1">
    <citation type="submission" date="2017-03" db="EMBL/GenBank/DDBJ databases">
        <authorList>
            <person name="Monnet C."/>
        </authorList>
    </citation>
    <scope>NUCLEOTIDE SEQUENCE [LARGE SCALE GENOMIC DNA]</scope>
    <source>
        <strain evidence="6">P10</strain>
    </source>
</reference>
<dbReference type="EMBL" id="FXZE01000037">
    <property type="protein sequence ID" value="SMY03231.1"/>
    <property type="molecule type" value="Genomic_DNA"/>
</dbReference>
<feature type="domain" description="Ionotropic glutamate receptor C-terminal" evidence="4">
    <location>
        <begin position="78"/>
        <end position="276"/>
    </location>
</feature>
<keyword evidence="1 2" id="KW-0732">Signal</keyword>
<dbReference type="AlphaFoldDB" id="A0A2H1KU78"/>
<gene>
    <name evidence="5" type="ORF">BANT10_03499</name>
</gene>
<evidence type="ECO:0000256" key="1">
    <source>
        <dbReference type="ARBA" id="ARBA00022729"/>
    </source>
</evidence>
<name>A0A2H1KU78_9MICO</name>
<feature type="domain" description="Solute-binding protein family 3/N-terminal" evidence="3">
    <location>
        <begin position="58"/>
        <end position="277"/>
    </location>
</feature>
<proteinExistence type="predicted"/>
<accession>A0A2H1KU78</accession>
<dbReference type="PROSITE" id="PS51257">
    <property type="entry name" value="PROKAR_LIPOPROTEIN"/>
    <property type="match status" value="1"/>
</dbReference>
<dbReference type="GO" id="GO:0015276">
    <property type="term" value="F:ligand-gated monoatomic ion channel activity"/>
    <property type="evidence" value="ECO:0007669"/>
    <property type="project" value="InterPro"/>
</dbReference>
<evidence type="ECO:0000313" key="6">
    <source>
        <dbReference type="Proteomes" id="UP000234342"/>
    </source>
</evidence>
<dbReference type="RefSeq" id="WP_180957542.1">
    <property type="nucleotide sequence ID" value="NZ_FXZE01000037.1"/>
</dbReference>
<dbReference type="SMART" id="SM00079">
    <property type="entry name" value="PBPe"/>
    <property type="match status" value="1"/>
</dbReference>
<keyword evidence="6" id="KW-1185">Reference proteome</keyword>
<dbReference type="Gene3D" id="3.40.190.10">
    <property type="entry name" value="Periplasmic binding protein-like II"/>
    <property type="match status" value="2"/>
</dbReference>
<feature type="signal peptide" evidence="2">
    <location>
        <begin position="1"/>
        <end position="20"/>
    </location>
</feature>
<dbReference type="InterPro" id="IPR001320">
    <property type="entry name" value="Iontro_rcpt_C"/>
</dbReference>
<feature type="chain" id="PRO_5038698843" evidence="2">
    <location>
        <begin position="21"/>
        <end position="291"/>
    </location>
</feature>
<evidence type="ECO:0000259" key="4">
    <source>
        <dbReference type="SMART" id="SM00079"/>
    </source>
</evidence>
<dbReference type="GO" id="GO:0016020">
    <property type="term" value="C:membrane"/>
    <property type="evidence" value="ECO:0007669"/>
    <property type="project" value="InterPro"/>
</dbReference>
<dbReference type="PANTHER" id="PTHR35936:SF17">
    <property type="entry name" value="ARGININE-BINDING EXTRACELLULAR PROTEIN ARTP"/>
    <property type="match status" value="1"/>
</dbReference>
<dbReference type="CDD" id="cd13530">
    <property type="entry name" value="PBP2_peptides_like"/>
    <property type="match status" value="1"/>
</dbReference>
<dbReference type="Pfam" id="PF00497">
    <property type="entry name" value="SBP_bac_3"/>
    <property type="match status" value="1"/>
</dbReference>
<dbReference type="PANTHER" id="PTHR35936">
    <property type="entry name" value="MEMBRANE-BOUND LYTIC MUREIN TRANSGLYCOSYLASE F"/>
    <property type="match status" value="1"/>
</dbReference>
<evidence type="ECO:0000259" key="3">
    <source>
        <dbReference type="SMART" id="SM00062"/>
    </source>
</evidence>
<evidence type="ECO:0000256" key="2">
    <source>
        <dbReference type="SAM" id="SignalP"/>
    </source>
</evidence>
<sequence length="291" mass="30537">MHLKSAILPIALAMTLLASGCSSDTGPDAKAEGAGNYGDCEVSGTEGEFSLDTAAPDALTVKADLPSPGWYNGDTIEDIDSGVDFCLLANIAYRSGIKNIKLENASFAGLVAGKAGSFDISLNQITITPEREEVMDFSDPYFDSTAGILVKKGADITADNLSDQKIGVKQGTVGQLLVDKTIKPAKAPAVFTGDPEEQAAVLAGRVDAGIQDLSIVLGAAKKSHDKLAVVGQVKTGEHYGVMMPKGSENLETINRIIDQAKSDGTIEKLQKKYLSEAYGVDPTSIPVWDLS</sequence>
<dbReference type="SMART" id="SM00062">
    <property type="entry name" value="PBPb"/>
    <property type="match status" value="1"/>
</dbReference>
<dbReference type="SUPFAM" id="SSF53850">
    <property type="entry name" value="Periplasmic binding protein-like II"/>
    <property type="match status" value="1"/>
</dbReference>
<protein>
    <submittedName>
        <fullName evidence="5">Polar amino acid transport system substrate-binding protein</fullName>
    </submittedName>
</protein>
<organism evidence="5 6">
    <name type="scientific">Brevibacterium antiquum</name>
    <dbReference type="NCBI Taxonomy" id="234835"/>
    <lineage>
        <taxon>Bacteria</taxon>
        <taxon>Bacillati</taxon>
        <taxon>Actinomycetota</taxon>
        <taxon>Actinomycetes</taxon>
        <taxon>Micrococcales</taxon>
        <taxon>Brevibacteriaceae</taxon>
        <taxon>Brevibacterium</taxon>
    </lineage>
</organism>
<evidence type="ECO:0000313" key="5">
    <source>
        <dbReference type="EMBL" id="SMY03231.1"/>
    </source>
</evidence>
<dbReference type="Proteomes" id="UP000234342">
    <property type="component" value="Unassembled WGS sequence"/>
</dbReference>